<protein>
    <submittedName>
        <fullName evidence="2">Uncharacterized protein</fullName>
    </submittedName>
</protein>
<feature type="region of interest" description="Disordered" evidence="1">
    <location>
        <begin position="1"/>
        <end position="143"/>
    </location>
</feature>
<feature type="compositionally biased region" description="Polar residues" evidence="1">
    <location>
        <begin position="47"/>
        <end position="69"/>
    </location>
</feature>
<evidence type="ECO:0000313" key="2">
    <source>
        <dbReference type="EMBL" id="MED6151237.1"/>
    </source>
</evidence>
<accession>A0ABU6TR06</accession>
<organism evidence="2 3">
    <name type="scientific">Stylosanthes scabra</name>
    <dbReference type="NCBI Taxonomy" id="79078"/>
    <lineage>
        <taxon>Eukaryota</taxon>
        <taxon>Viridiplantae</taxon>
        <taxon>Streptophyta</taxon>
        <taxon>Embryophyta</taxon>
        <taxon>Tracheophyta</taxon>
        <taxon>Spermatophyta</taxon>
        <taxon>Magnoliopsida</taxon>
        <taxon>eudicotyledons</taxon>
        <taxon>Gunneridae</taxon>
        <taxon>Pentapetalae</taxon>
        <taxon>rosids</taxon>
        <taxon>fabids</taxon>
        <taxon>Fabales</taxon>
        <taxon>Fabaceae</taxon>
        <taxon>Papilionoideae</taxon>
        <taxon>50 kb inversion clade</taxon>
        <taxon>dalbergioids sensu lato</taxon>
        <taxon>Dalbergieae</taxon>
        <taxon>Pterocarpus clade</taxon>
        <taxon>Stylosanthes</taxon>
    </lineage>
</organism>
<reference evidence="2 3" key="1">
    <citation type="journal article" date="2023" name="Plants (Basel)">
        <title>Bridging the Gap: Combining Genomics and Transcriptomics Approaches to Understand Stylosanthes scabra, an Orphan Legume from the Brazilian Caatinga.</title>
        <authorList>
            <person name="Ferreira-Neto J.R.C."/>
            <person name="da Silva M.D."/>
            <person name="Binneck E."/>
            <person name="de Melo N.F."/>
            <person name="da Silva R.H."/>
            <person name="de Melo A.L.T.M."/>
            <person name="Pandolfi V."/>
            <person name="Bustamante F.O."/>
            <person name="Brasileiro-Vidal A.C."/>
            <person name="Benko-Iseppon A.M."/>
        </authorList>
    </citation>
    <scope>NUCLEOTIDE SEQUENCE [LARGE SCALE GENOMIC DNA]</scope>
    <source>
        <tissue evidence="2">Leaves</tissue>
    </source>
</reference>
<feature type="compositionally biased region" description="Basic and acidic residues" evidence="1">
    <location>
        <begin position="130"/>
        <end position="143"/>
    </location>
</feature>
<proteinExistence type="predicted"/>
<dbReference type="Proteomes" id="UP001341840">
    <property type="component" value="Unassembled WGS sequence"/>
</dbReference>
<comment type="caution">
    <text evidence="2">The sequence shown here is derived from an EMBL/GenBank/DDBJ whole genome shotgun (WGS) entry which is preliminary data.</text>
</comment>
<feature type="compositionally biased region" description="Basic and acidic residues" evidence="1">
    <location>
        <begin position="1"/>
        <end position="11"/>
    </location>
</feature>
<feature type="compositionally biased region" description="Polar residues" evidence="1">
    <location>
        <begin position="104"/>
        <end position="125"/>
    </location>
</feature>
<evidence type="ECO:0000256" key="1">
    <source>
        <dbReference type="SAM" id="MobiDB-lite"/>
    </source>
</evidence>
<keyword evidence="3" id="KW-1185">Reference proteome</keyword>
<gene>
    <name evidence="2" type="ORF">PIB30_080648</name>
</gene>
<name>A0ABU6TR06_9FABA</name>
<evidence type="ECO:0000313" key="3">
    <source>
        <dbReference type="Proteomes" id="UP001341840"/>
    </source>
</evidence>
<sequence>MSMNHAQHEGEWVQVNRRGKKKMSQGQKMGLSLKKSDPIKFQPKANPLTSKVSHGSKNETKFSPSSSGVKVTPELAASEKKSQPATPIGANSIVSRYKRRRPVSLQNSPIEARTTNSNFVSTSNDPPIINDDRNKSGDGNHEL</sequence>
<dbReference type="EMBL" id="JASCZI010091801">
    <property type="protein sequence ID" value="MED6151237.1"/>
    <property type="molecule type" value="Genomic_DNA"/>
</dbReference>